<evidence type="ECO:0000313" key="2">
    <source>
        <dbReference type="EMBL" id="TID20165.1"/>
    </source>
</evidence>
<sequence length="305" mass="34485">MVKSFPQEIHTYESQLNPMTPRSPTTQTQVQPPSRAAAAHDSDAEESFHTFGELRPTTSQEQAAGEFYLSLTELTEFTENTDWDTNPQNLSGMKAKLEEMNERFDELFRLSRRKIVKAEIEAYLPQLDGFIHDHALGLRPSQIVSKTLKQATGKEDKEEWHTQHDLNLIFQTWDILKPLIKTLEFGWLKYLPRSNSPTRLTQPPRASEITFSHPEGLAVAMREGCWLEYKGDSYKASFSHFLDGRGGIEEAKRGVRRAKAVLLECEGGVRMGDSRAVVDVLFRAEKKLLAGTDGFLGEQGSGSPW</sequence>
<feature type="region of interest" description="Disordered" evidence="1">
    <location>
        <begin position="13"/>
        <end position="49"/>
    </location>
</feature>
<comment type="caution">
    <text evidence="2">The sequence shown here is derived from an EMBL/GenBank/DDBJ whole genome shotgun (WGS) entry which is preliminary data.</text>
</comment>
<gene>
    <name evidence="2" type="ORF">E6O75_ATG07625</name>
</gene>
<organism evidence="2 3">
    <name type="scientific">Venturia nashicola</name>
    <dbReference type="NCBI Taxonomy" id="86259"/>
    <lineage>
        <taxon>Eukaryota</taxon>
        <taxon>Fungi</taxon>
        <taxon>Dikarya</taxon>
        <taxon>Ascomycota</taxon>
        <taxon>Pezizomycotina</taxon>
        <taxon>Dothideomycetes</taxon>
        <taxon>Pleosporomycetidae</taxon>
        <taxon>Venturiales</taxon>
        <taxon>Venturiaceae</taxon>
        <taxon>Venturia</taxon>
    </lineage>
</organism>
<evidence type="ECO:0000313" key="3">
    <source>
        <dbReference type="Proteomes" id="UP000298493"/>
    </source>
</evidence>
<dbReference type="Proteomes" id="UP000298493">
    <property type="component" value="Unassembled WGS sequence"/>
</dbReference>
<feature type="compositionally biased region" description="Basic and acidic residues" evidence="1">
    <location>
        <begin position="38"/>
        <end position="48"/>
    </location>
</feature>
<accession>A0A4Z1P713</accession>
<keyword evidence="3" id="KW-1185">Reference proteome</keyword>
<dbReference type="AlphaFoldDB" id="A0A4Z1P713"/>
<proteinExistence type="predicted"/>
<reference evidence="2 3" key="1">
    <citation type="submission" date="2019-04" db="EMBL/GenBank/DDBJ databases">
        <title>High contiguity whole genome sequence and gene annotation resource for two Venturia nashicola isolates.</title>
        <authorList>
            <person name="Prokchorchik M."/>
            <person name="Won K."/>
            <person name="Lee Y."/>
            <person name="Choi E.D."/>
            <person name="Segonzac C."/>
            <person name="Sohn K.H."/>
        </authorList>
    </citation>
    <scope>NUCLEOTIDE SEQUENCE [LARGE SCALE GENOMIC DNA]</scope>
    <source>
        <strain evidence="2 3">PRI2</strain>
    </source>
</reference>
<dbReference type="EMBL" id="SNSC02000011">
    <property type="protein sequence ID" value="TID20165.1"/>
    <property type="molecule type" value="Genomic_DNA"/>
</dbReference>
<dbReference type="OrthoDB" id="10341152at2759"/>
<evidence type="ECO:0000256" key="1">
    <source>
        <dbReference type="SAM" id="MobiDB-lite"/>
    </source>
</evidence>
<protein>
    <submittedName>
        <fullName evidence="2">Uncharacterized protein</fullName>
    </submittedName>
</protein>
<name>A0A4Z1P713_9PEZI</name>
<feature type="compositionally biased region" description="Polar residues" evidence="1">
    <location>
        <begin position="13"/>
        <end position="32"/>
    </location>
</feature>